<keyword evidence="2" id="KW-1185">Reference proteome</keyword>
<dbReference type="EMBL" id="JACCFJ010000001">
    <property type="protein sequence ID" value="NYI84207.1"/>
    <property type="molecule type" value="Genomic_DNA"/>
</dbReference>
<proteinExistence type="predicted"/>
<reference evidence="1 2" key="1">
    <citation type="submission" date="2020-07" db="EMBL/GenBank/DDBJ databases">
        <title>Sequencing the genomes of 1000 actinobacteria strains.</title>
        <authorList>
            <person name="Klenk H.-P."/>
        </authorList>
    </citation>
    <scope>NUCLEOTIDE SEQUENCE [LARGE SCALE GENOMIC DNA]</scope>
    <source>
        <strain evidence="1 2">DSM 44065</strain>
    </source>
</reference>
<evidence type="ECO:0000313" key="1">
    <source>
        <dbReference type="EMBL" id="NYI84207.1"/>
    </source>
</evidence>
<comment type="caution">
    <text evidence="1">The sequence shown here is derived from an EMBL/GenBank/DDBJ whole genome shotgun (WGS) entry which is preliminary data.</text>
</comment>
<dbReference type="Proteomes" id="UP000587002">
    <property type="component" value="Unassembled WGS sequence"/>
</dbReference>
<evidence type="ECO:0000313" key="2">
    <source>
        <dbReference type="Proteomes" id="UP000587002"/>
    </source>
</evidence>
<sequence>MEIEHARTRRTRLIGIDFAKHRNDFPESAR</sequence>
<gene>
    <name evidence="1" type="ORF">HNR68_002837</name>
</gene>
<accession>A0A853ARU4</accession>
<protein>
    <submittedName>
        <fullName evidence="1">Uncharacterized protein</fullName>
    </submittedName>
</protein>
<dbReference type="AlphaFoldDB" id="A0A853ARU4"/>
<name>A0A853ARU4_9PSEU</name>
<organism evidence="1 2">
    <name type="scientific">Saccharopolyspora hordei</name>
    <dbReference type="NCBI Taxonomy" id="1838"/>
    <lineage>
        <taxon>Bacteria</taxon>
        <taxon>Bacillati</taxon>
        <taxon>Actinomycetota</taxon>
        <taxon>Actinomycetes</taxon>
        <taxon>Pseudonocardiales</taxon>
        <taxon>Pseudonocardiaceae</taxon>
        <taxon>Saccharopolyspora</taxon>
    </lineage>
</organism>